<sequence>MHITTPRPSTLDAADMIAATLGGLGQMPQDRFAAMSAQMAEALEGTQLMREVATRHGGAILDGHTARARATLGALSGLAADIARPGTQPIAAWGAWLRDATERWVLTLDVMRERGDNFRAHESAGCPPVLIYDYEVIMDGADLPHPCNYQLLRILPPKGVTVHDFKRPYIIIDPRAGHGGGIGGFKPDSQVGVALRDGHPVYFVAFGRDPVPGQTLADVTRAEAEFVREVTRRHPDAAKPVITGNCQGGWATLLLAATNPDLTGPIVLNGAPVATWSGEVGRHPMRYNGGLLGGTWQPMMWADLGGGVFDGANLVMNFEMLNPGRTWFRKYADMMADVDDPRVRARFLEFERWWGGFFMLNEAEIRWIVEQLFIGNRLTKNTAMLEPGRLVDIKQIRAPIIVFASHGDNITPPQQALNWILDAYADVDEIRIRGQRIVYMVHEEVGHLGIFVSSRIALKEHSEVSSTLKTIEALAPGLYEMQIDKIEGAGADKRFLVSFAERSFADLEALGGNREEEVAFAAVARASQMQADAYDTLIRPAIRAMVSPRAAGAARALHPLRAQRVALSSLNPAMATVATAAAKIRETRIPVDPANPFLAMERLAVDLTEQWIDLARDMRDAAYEMSFFALWNTPWARAFGQPMALRRTRKSADELRALPMVQGTLSRIAQGGFIEAVIRMLVLLAESRGAVRRDRLERSARVLNRDAPFRDLPTEVRAHIIHEQTLIATYDPEGAIAALPSLLHEGAERELAARVVQYVPGPINEMAPHTLEMLNRFRAVLGLGPVTQDVLDDPLAPSMAAPASPDAAAS</sequence>
<gene>
    <name evidence="1" type="ORF">EV663_10919</name>
</gene>
<evidence type="ECO:0000313" key="1">
    <source>
        <dbReference type="EMBL" id="TCP60514.1"/>
    </source>
</evidence>
<keyword evidence="2" id="KW-1185">Reference proteome</keyword>
<dbReference type="RefSeq" id="WP_243697933.1">
    <property type="nucleotide sequence ID" value="NZ_SLXU01000009.1"/>
</dbReference>
<dbReference type="SUPFAM" id="SSF53474">
    <property type="entry name" value="alpha/beta-Hydrolases"/>
    <property type="match status" value="1"/>
</dbReference>
<dbReference type="Pfam" id="PF11339">
    <property type="entry name" value="DUF3141"/>
    <property type="match status" value="1"/>
</dbReference>
<evidence type="ECO:0000313" key="2">
    <source>
        <dbReference type="Proteomes" id="UP000295050"/>
    </source>
</evidence>
<proteinExistence type="predicted"/>
<name>A0A4R2RDE1_9RHOB</name>
<organism evidence="1 2">
    <name type="scientific">Rhodovulum bhavnagarense</name>
    <dbReference type="NCBI Taxonomy" id="992286"/>
    <lineage>
        <taxon>Bacteria</taxon>
        <taxon>Pseudomonadati</taxon>
        <taxon>Pseudomonadota</taxon>
        <taxon>Alphaproteobacteria</taxon>
        <taxon>Rhodobacterales</taxon>
        <taxon>Paracoccaceae</taxon>
        <taxon>Rhodovulum</taxon>
    </lineage>
</organism>
<dbReference type="EMBL" id="SLXU01000009">
    <property type="protein sequence ID" value="TCP60514.1"/>
    <property type="molecule type" value="Genomic_DNA"/>
</dbReference>
<accession>A0A4R2RDE1</accession>
<dbReference type="AlphaFoldDB" id="A0A4R2RDE1"/>
<dbReference type="InterPro" id="IPR029058">
    <property type="entry name" value="AB_hydrolase_fold"/>
</dbReference>
<dbReference type="PANTHER" id="PTHR36837">
    <property type="entry name" value="POLY(3-HYDROXYALKANOATE) POLYMERASE SUBUNIT PHAC"/>
    <property type="match status" value="1"/>
</dbReference>
<dbReference type="InterPro" id="IPR024501">
    <property type="entry name" value="DUF3141"/>
</dbReference>
<protein>
    <submittedName>
        <fullName evidence="1">Uncharacterized protein DUF3141</fullName>
    </submittedName>
</protein>
<dbReference type="Proteomes" id="UP000295050">
    <property type="component" value="Unassembled WGS sequence"/>
</dbReference>
<dbReference type="PANTHER" id="PTHR36837:SF2">
    <property type="entry name" value="POLY(3-HYDROXYALKANOATE) POLYMERASE SUBUNIT PHAC"/>
    <property type="match status" value="1"/>
</dbReference>
<dbReference type="InterPro" id="IPR051321">
    <property type="entry name" value="PHA/PHB_synthase"/>
</dbReference>
<reference evidence="1 2" key="1">
    <citation type="submission" date="2019-03" db="EMBL/GenBank/DDBJ databases">
        <title>Genomic Encyclopedia of Type Strains, Phase IV (KMG-IV): sequencing the most valuable type-strain genomes for metagenomic binning, comparative biology and taxonomic classification.</title>
        <authorList>
            <person name="Goeker M."/>
        </authorList>
    </citation>
    <scope>NUCLEOTIDE SEQUENCE [LARGE SCALE GENOMIC DNA]</scope>
    <source>
        <strain evidence="1 2">DSM 24766</strain>
    </source>
</reference>
<comment type="caution">
    <text evidence="1">The sequence shown here is derived from an EMBL/GenBank/DDBJ whole genome shotgun (WGS) entry which is preliminary data.</text>
</comment>
<dbReference type="Gene3D" id="3.40.50.1820">
    <property type="entry name" value="alpha/beta hydrolase"/>
    <property type="match status" value="1"/>
</dbReference>